<evidence type="ECO:0000313" key="4">
    <source>
        <dbReference type="EMBL" id="KAA8516153.1"/>
    </source>
</evidence>
<dbReference type="SUPFAM" id="SSF51735">
    <property type="entry name" value="NAD(P)-binding Rossmann-fold domains"/>
    <property type="match status" value="1"/>
</dbReference>
<dbReference type="InterPro" id="IPR050425">
    <property type="entry name" value="NAD(P)_dehydrat-like"/>
</dbReference>
<evidence type="ECO:0000313" key="5">
    <source>
        <dbReference type="Proteomes" id="UP000325577"/>
    </source>
</evidence>
<dbReference type="Pfam" id="PF01370">
    <property type="entry name" value="Epimerase"/>
    <property type="match status" value="1"/>
</dbReference>
<evidence type="ECO:0000259" key="3">
    <source>
        <dbReference type="Pfam" id="PF01370"/>
    </source>
</evidence>
<evidence type="ECO:0000256" key="1">
    <source>
        <dbReference type="ARBA" id="ARBA00022857"/>
    </source>
</evidence>
<accession>A0A5J4ZBQ3</accession>
<dbReference type="InterPro" id="IPR001509">
    <property type="entry name" value="Epimerase_deHydtase"/>
</dbReference>
<sequence>MEKRSCKVCVTGGAGYIGSSLVKKLLERGYTVHSTLRNLDDQSKVGLLKSFPHAEMRLWLFQADMYKPDEFEPAIQGCEFVFHVVTPAHHTEGYEYKSEVEATIATAKSIAKSCISSGTVRRLIYTASVVAASPLEVDGTGFKDSMDETCWTPLHLSFSCSNDFLKYTHAKTLAEKDILSFGNDRTGGLMEVVTLGCGLVGGDTLLSWTPFSVAIFISQLTNDANWYQSLRFLEQLLAKVPVVHIEDVCEAHIFCMELPSINGRFLCASSYVSTAEIANYYQQNYPEFNVKQEHLEGPKSETDWGSTKLNERGFVYKHDTKMILDDCIKTAAFPASIGLQRQASRSSNGEISLSGEYYILSLSMGAGDPDAFGMMPLRLVVAAEGIREPSFYHNFLNFVRAADSFSDALKLDPENEELQNAFRYLMHRDISRCQGDLDLNCGSRKTNYPWPRKLFKRGLEFLWERTLQSCTCSELELLASFCDVWGFTVPRVLVWAQCHNAVLACGFTTLYIVNDTDRVVEAKDELHRMLNENSCLVGVYYPHHANNIKNKPEVDNLQKHVHVIGILAED</sequence>
<feature type="domain" description="NAD-dependent epimerase/dehydratase" evidence="3">
    <location>
        <begin position="8"/>
        <end position="258"/>
    </location>
</feature>
<protein>
    <recommendedName>
        <fullName evidence="3">NAD-dependent epimerase/dehydratase domain-containing protein</fullName>
    </recommendedName>
</protein>
<dbReference type="InterPro" id="IPR036291">
    <property type="entry name" value="NAD(P)-bd_dom_sf"/>
</dbReference>
<dbReference type="Proteomes" id="UP000325577">
    <property type="component" value="Linkage Group LG9"/>
</dbReference>
<keyword evidence="1" id="KW-0521">NADP</keyword>
<dbReference type="FunFam" id="3.40.50.720:FF:000645">
    <property type="entry name" value="Anthocyanidin reductase ((2S)-flavan-3-ol-forming)"/>
    <property type="match status" value="1"/>
</dbReference>
<dbReference type="OrthoDB" id="2735536at2759"/>
<dbReference type="GO" id="GO:0016616">
    <property type="term" value="F:oxidoreductase activity, acting on the CH-OH group of donors, NAD or NADP as acceptor"/>
    <property type="evidence" value="ECO:0007669"/>
    <property type="project" value="TreeGrafter"/>
</dbReference>
<dbReference type="EMBL" id="CM018052">
    <property type="protein sequence ID" value="KAA8516153.1"/>
    <property type="molecule type" value="Genomic_DNA"/>
</dbReference>
<name>A0A5J4ZBQ3_9ASTE</name>
<keyword evidence="2" id="KW-0560">Oxidoreductase</keyword>
<organism evidence="4 5">
    <name type="scientific">Nyssa sinensis</name>
    <dbReference type="NCBI Taxonomy" id="561372"/>
    <lineage>
        <taxon>Eukaryota</taxon>
        <taxon>Viridiplantae</taxon>
        <taxon>Streptophyta</taxon>
        <taxon>Embryophyta</taxon>
        <taxon>Tracheophyta</taxon>
        <taxon>Spermatophyta</taxon>
        <taxon>Magnoliopsida</taxon>
        <taxon>eudicotyledons</taxon>
        <taxon>Gunneridae</taxon>
        <taxon>Pentapetalae</taxon>
        <taxon>asterids</taxon>
        <taxon>Cornales</taxon>
        <taxon>Nyssaceae</taxon>
        <taxon>Nyssa</taxon>
    </lineage>
</organism>
<keyword evidence="5" id="KW-1185">Reference proteome</keyword>
<dbReference type="PANTHER" id="PTHR10366:SF696">
    <property type="entry name" value="OS07G0601900 PROTEIN"/>
    <property type="match status" value="1"/>
</dbReference>
<evidence type="ECO:0000256" key="2">
    <source>
        <dbReference type="ARBA" id="ARBA00023002"/>
    </source>
</evidence>
<proteinExistence type="predicted"/>
<dbReference type="Gene3D" id="3.40.50.720">
    <property type="entry name" value="NAD(P)-binding Rossmann-like Domain"/>
    <property type="match status" value="1"/>
</dbReference>
<dbReference type="AlphaFoldDB" id="A0A5J4ZBQ3"/>
<reference evidence="4 5" key="1">
    <citation type="submission" date="2019-09" db="EMBL/GenBank/DDBJ databases">
        <title>A chromosome-level genome assembly of the Chinese tupelo Nyssa sinensis.</title>
        <authorList>
            <person name="Yang X."/>
            <person name="Kang M."/>
            <person name="Yang Y."/>
            <person name="Xiong H."/>
            <person name="Wang M."/>
            <person name="Zhang Z."/>
            <person name="Wang Z."/>
            <person name="Wu H."/>
            <person name="Ma T."/>
            <person name="Liu J."/>
            <person name="Xi Z."/>
        </authorList>
    </citation>
    <scope>NUCLEOTIDE SEQUENCE [LARGE SCALE GENOMIC DNA]</scope>
    <source>
        <strain evidence="4">J267</strain>
        <tissue evidence="4">Leaf</tissue>
    </source>
</reference>
<gene>
    <name evidence="4" type="ORF">F0562_019332</name>
</gene>
<dbReference type="PANTHER" id="PTHR10366">
    <property type="entry name" value="NAD DEPENDENT EPIMERASE/DEHYDRATASE"/>
    <property type="match status" value="1"/>
</dbReference>